<gene>
    <name evidence="1" type="ORF">V5799_003335</name>
</gene>
<dbReference type="AlphaFoldDB" id="A0AAQ4D990"/>
<name>A0AAQ4D990_AMBAM</name>
<dbReference type="EMBL" id="JARKHS020033501">
    <property type="protein sequence ID" value="KAK8759030.1"/>
    <property type="molecule type" value="Genomic_DNA"/>
</dbReference>
<reference evidence="1 2" key="1">
    <citation type="journal article" date="2023" name="Arcadia Sci">
        <title>De novo assembly of a long-read Amblyomma americanum tick genome.</title>
        <authorList>
            <person name="Chou S."/>
            <person name="Poskanzer K.E."/>
            <person name="Rollins M."/>
            <person name="Thuy-Boun P.S."/>
        </authorList>
    </citation>
    <scope>NUCLEOTIDE SEQUENCE [LARGE SCALE GENOMIC DNA]</scope>
    <source>
        <strain evidence="1">F_SG_1</strain>
        <tissue evidence="1">Salivary glands</tissue>
    </source>
</reference>
<protein>
    <submittedName>
        <fullName evidence="1">Uncharacterized protein</fullName>
    </submittedName>
</protein>
<evidence type="ECO:0000313" key="2">
    <source>
        <dbReference type="Proteomes" id="UP001321473"/>
    </source>
</evidence>
<sequence length="124" mass="14512">MRYQNCVRDAQQNSIECLKTFDTSHMGKRNDLMFLVFAAGFQLMKKLREMQNDGGRIIMQASEKICKTAQILNNHEISSWTATSSLRLRRRHNKVSYLRVQHNSLLFIRMFLDAKQLCLSTMLP</sequence>
<keyword evidence="2" id="KW-1185">Reference proteome</keyword>
<dbReference type="Proteomes" id="UP001321473">
    <property type="component" value="Unassembled WGS sequence"/>
</dbReference>
<evidence type="ECO:0000313" key="1">
    <source>
        <dbReference type="EMBL" id="KAK8759030.1"/>
    </source>
</evidence>
<proteinExistence type="predicted"/>
<accession>A0AAQ4D990</accession>
<organism evidence="1 2">
    <name type="scientific">Amblyomma americanum</name>
    <name type="common">Lone star tick</name>
    <dbReference type="NCBI Taxonomy" id="6943"/>
    <lineage>
        <taxon>Eukaryota</taxon>
        <taxon>Metazoa</taxon>
        <taxon>Ecdysozoa</taxon>
        <taxon>Arthropoda</taxon>
        <taxon>Chelicerata</taxon>
        <taxon>Arachnida</taxon>
        <taxon>Acari</taxon>
        <taxon>Parasitiformes</taxon>
        <taxon>Ixodida</taxon>
        <taxon>Ixodoidea</taxon>
        <taxon>Ixodidae</taxon>
        <taxon>Amblyomminae</taxon>
        <taxon>Amblyomma</taxon>
    </lineage>
</organism>
<comment type="caution">
    <text evidence="1">The sequence shown here is derived from an EMBL/GenBank/DDBJ whole genome shotgun (WGS) entry which is preliminary data.</text>
</comment>